<dbReference type="Proteomes" id="UP000059680">
    <property type="component" value="Chromosome 3"/>
</dbReference>
<name>A0A0N7KH32_ORYSJ</name>
<dbReference type="AlphaFoldDB" id="A0A0N7KH32"/>
<evidence type="ECO:0000313" key="1">
    <source>
        <dbReference type="EMBL" id="BAS83689.1"/>
    </source>
</evidence>
<gene>
    <name evidence="1" type="ordered locus">Os03g0293450</name>
    <name evidence="1" type="ORF">OSNPB_030293450</name>
</gene>
<dbReference type="PaxDb" id="39947-A0A0N7KH32"/>
<organism evidence="1 2">
    <name type="scientific">Oryza sativa subsp. japonica</name>
    <name type="common">Rice</name>
    <dbReference type="NCBI Taxonomy" id="39947"/>
    <lineage>
        <taxon>Eukaryota</taxon>
        <taxon>Viridiplantae</taxon>
        <taxon>Streptophyta</taxon>
        <taxon>Embryophyta</taxon>
        <taxon>Tracheophyta</taxon>
        <taxon>Spermatophyta</taxon>
        <taxon>Magnoliopsida</taxon>
        <taxon>Liliopsida</taxon>
        <taxon>Poales</taxon>
        <taxon>Poaceae</taxon>
        <taxon>BOP clade</taxon>
        <taxon>Oryzoideae</taxon>
        <taxon>Oryzeae</taxon>
        <taxon>Oryzinae</taxon>
        <taxon>Oryza</taxon>
        <taxon>Oryza sativa</taxon>
    </lineage>
</organism>
<sequence length="80" mass="8518">MKHRQSFSPSAIPIASVSSSSHFTCAIPAFALSIVDGIHKASVVPVLDDVVWTVMDLHLNGVPAVVDQEDYAVLCTANHC</sequence>
<dbReference type="EMBL" id="AP014959">
    <property type="protein sequence ID" value="BAS83689.1"/>
    <property type="molecule type" value="Genomic_DNA"/>
</dbReference>
<reference evidence="1 2" key="2">
    <citation type="journal article" date="2013" name="Plant Cell Physiol.">
        <title>Rice Annotation Project Database (RAP-DB): an integrative and interactive database for rice genomics.</title>
        <authorList>
            <person name="Sakai H."/>
            <person name="Lee S.S."/>
            <person name="Tanaka T."/>
            <person name="Numa H."/>
            <person name="Kim J."/>
            <person name="Kawahara Y."/>
            <person name="Wakimoto H."/>
            <person name="Yang C.C."/>
            <person name="Iwamoto M."/>
            <person name="Abe T."/>
            <person name="Yamada Y."/>
            <person name="Muto A."/>
            <person name="Inokuchi H."/>
            <person name="Ikemura T."/>
            <person name="Matsumoto T."/>
            <person name="Sasaki T."/>
            <person name="Itoh T."/>
        </authorList>
    </citation>
    <scope>NUCLEOTIDE SEQUENCE [LARGE SCALE GENOMIC DNA]</scope>
    <source>
        <strain evidence="2">cv. Nipponbare</strain>
    </source>
</reference>
<proteinExistence type="predicted"/>
<accession>A0A0N7KH32</accession>
<dbReference type="Gramene" id="Os03t0293450-00">
    <property type="protein sequence ID" value="Os03t0293450-00"/>
    <property type="gene ID" value="Os03g0293450"/>
</dbReference>
<reference evidence="2" key="1">
    <citation type="journal article" date="2005" name="Nature">
        <title>The map-based sequence of the rice genome.</title>
        <authorList>
            <consortium name="International rice genome sequencing project (IRGSP)"/>
            <person name="Matsumoto T."/>
            <person name="Wu J."/>
            <person name="Kanamori H."/>
            <person name="Katayose Y."/>
            <person name="Fujisawa M."/>
            <person name="Namiki N."/>
            <person name="Mizuno H."/>
            <person name="Yamamoto K."/>
            <person name="Antonio B.A."/>
            <person name="Baba T."/>
            <person name="Sakata K."/>
            <person name="Nagamura Y."/>
            <person name="Aoki H."/>
            <person name="Arikawa K."/>
            <person name="Arita K."/>
            <person name="Bito T."/>
            <person name="Chiden Y."/>
            <person name="Fujitsuka N."/>
            <person name="Fukunaka R."/>
            <person name="Hamada M."/>
            <person name="Harada C."/>
            <person name="Hayashi A."/>
            <person name="Hijishita S."/>
            <person name="Honda M."/>
            <person name="Hosokawa S."/>
            <person name="Ichikawa Y."/>
            <person name="Idonuma A."/>
            <person name="Iijima M."/>
            <person name="Ikeda M."/>
            <person name="Ikeno M."/>
            <person name="Ito K."/>
            <person name="Ito S."/>
            <person name="Ito T."/>
            <person name="Ito Y."/>
            <person name="Ito Y."/>
            <person name="Iwabuchi A."/>
            <person name="Kamiya K."/>
            <person name="Karasawa W."/>
            <person name="Kurita K."/>
            <person name="Katagiri S."/>
            <person name="Kikuta A."/>
            <person name="Kobayashi H."/>
            <person name="Kobayashi N."/>
            <person name="Machita K."/>
            <person name="Maehara T."/>
            <person name="Masukawa M."/>
            <person name="Mizubayashi T."/>
            <person name="Mukai Y."/>
            <person name="Nagasaki H."/>
            <person name="Nagata Y."/>
            <person name="Naito S."/>
            <person name="Nakashima M."/>
            <person name="Nakama Y."/>
            <person name="Nakamichi Y."/>
            <person name="Nakamura M."/>
            <person name="Meguro A."/>
            <person name="Negishi M."/>
            <person name="Ohta I."/>
            <person name="Ohta T."/>
            <person name="Okamoto M."/>
            <person name="Ono N."/>
            <person name="Saji S."/>
            <person name="Sakaguchi M."/>
            <person name="Sakai K."/>
            <person name="Shibata M."/>
            <person name="Shimokawa T."/>
            <person name="Song J."/>
            <person name="Takazaki Y."/>
            <person name="Terasawa K."/>
            <person name="Tsugane M."/>
            <person name="Tsuji K."/>
            <person name="Ueda S."/>
            <person name="Waki K."/>
            <person name="Yamagata H."/>
            <person name="Yamamoto M."/>
            <person name="Yamamoto S."/>
            <person name="Yamane H."/>
            <person name="Yoshiki S."/>
            <person name="Yoshihara R."/>
            <person name="Yukawa K."/>
            <person name="Zhong H."/>
            <person name="Yano M."/>
            <person name="Yuan Q."/>
            <person name="Ouyang S."/>
            <person name="Liu J."/>
            <person name="Jones K.M."/>
            <person name="Gansberger K."/>
            <person name="Moffat K."/>
            <person name="Hill J."/>
            <person name="Bera J."/>
            <person name="Fadrosh D."/>
            <person name="Jin S."/>
            <person name="Johri S."/>
            <person name="Kim M."/>
            <person name="Overton L."/>
            <person name="Reardon M."/>
            <person name="Tsitrin T."/>
            <person name="Vuong H."/>
            <person name="Weaver B."/>
            <person name="Ciecko A."/>
            <person name="Tallon L."/>
            <person name="Jackson J."/>
            <person name="Pai G."/>
            <person name="Aken S.V."/>
            <person name="Utterback T."/>
            <person name="Reidmuller S."/>
            <person name="Feldblyum T."/>
            <person name="Hsiao J."/>
            <person name="Zismann V."/>
            <person name="Iobst S."/>
            <person name="de Vazeille A.R."/>
            <person name="Buell C.R."/>
            <person name="Ying K."/>
            <person name="Li Y."/>
            <person name="Lu T."/>
            <person name="Huang Y."/>
            <person name="Zhao Q."/>
            <person name="Feng Q."/>
            <person name="Zhang L."/>
            <person name="Zhu J."/>
            <person name="Weng Q."/>
            <person name="Mu J."/>
            <person name="Lu Y."/>
            <person name="Fan D."/>
            <person name="Liu Y."/>
            <person name="Guan J."/>
            <person name="Zhang Y."/>
            <person name="Yu S."/>
            <person name="Liu X."/>
            <person name="Zhang Y."/>
            <person name="Hong G."/>
            <person name="Han B."/>
            <person name="Choisne N."/>
            <person name="Demange N."/>
            <person name="Orjeda G."/>
            <person name="Samain S."/>
            <person name="Cattolico L."/>
            <person name="Pelletier E."/>
            <person name="Couloux A."/>
            <person name="Segurens B."/>
            <person name="Wincker P."/>
            <person name="D'Hont A."/>
            <person name="Scarpelli C."/>
            <person name="Weissenbach J."/>
            <person name="Salanoubat M."/>
            <person name="Quetier F."/>
            <person name="Yu Y."/>
            <person name="Kim H.R."/>
            <person name="Rambo T."/>
            <person name="Currie J."/>
            <person name="Collura K."/>
            <person name="Luo M."/>
            <person name="Yang T."/>
            <person name="Ammiraju J.S.S."/>
            <person name="Engler F."/>
            <person name="Soderlund C."/>
            <person name="Wing R.A."/>
            <person name="Palmer L.E."/>
            <person name="de la Bastide M."/>
            <person name="Spiegel L."/>
            <person name="Nascimento L."/>
            <person name="Zutavern T."/>
            <person name="O'Shaughnessy A."/>
            <person name="Dike S."/>
            <person name="Dedhia N."/>
            <person name="Preston R."/>
            <person name="Balija V."/>
            <person name="McCombie W.R."/>
            <person name="Chow T."/>
            <person name="Chen H."/>
            <person name="Chung M."/>
            <person name="Chen C."/>
            <person name="Shaw J."/>
            <person name="Wu H."/>
            <person name="Hsiao K."/>
            <person name="Chao Y."/>
            <person name="Chu M."/>
            <person name="Cheng C."/>
            <person name="Hour A."/>
            <person name="Lee P."/>
            <person name="Lin S."/>
            <person name="Lin Y."/>
            <person name="Liou J."/>
            <person name="Liu S."/>
            <person name="Hsing Y."/>
            <person name="Raghuvanshi S."/>
            <person name="Mohanty A."/>
            <person name="Bharti A.K."/>
            <person name="Gaur A."/>
            <person name="Gupta V."/>
            <person name="Kumar D."/>
            <person name="Ravi V."/>
            <person name="Vij S."/>
            <person name="Kapur A."/>
            <person name="Khurana P."/>
            <person name="Khurana P."/>
            <person name="Khurana J.P."/>
            <person name="Tyagi A.K."/>
            <person name="Gaikwad K."/>
            <person name="Singh A."/>
            <person name="Dalal V."/>
            <person name="Srivastava S."/>
            <person name="Dixit A."/>
            <person name="Pal A.K."/>
            <person name="Ghazi I.A."/>
            <person name="Yadav M."/>
            <person name="Pandit A."/>
            <person name="Bhargava A."/>
            <person name="Sureshbabu K."/>
            <person name="Batra K."/>
            <person name="Sharma T.R."/>
            <person name="Mohapatra T."/>
            <person name="Singh N.K."/>
            <person name="Messing J."/>
            <person name="Nelson A.B."/>
            <person name="Fuks G."/>
            <person name="Kavchok S."/>
            <person name="Keizer G."/>
            <person name="Linton E."/>
            <person name="Llaca V."/>
            <person name="Song R."/>
            <person name="Tanyolac B."/>
            <person name="Young S."/>
            <person name="Ho-Il K."/>
            <person name="Hahn J.H."/>
            <person name="Sangsakoo G."/>
            <person name="Vanavichit A."/>
            <person name="de Mattos Luiz.A.T."/>
            <person name="Zimmer P.D."/>
            <person name="Malone G."/>
            <person name="Dellagostin O."/>
            <person name="de Oliveira A.C."/>
            <person name="Bevan M."/>
            <person name="Bancroft I."/>
            <person name="Minx P."/>
            <person name="Cordum H."/>
            <person name="Wilson R."/>
            <person name="Cheng Z."/>
            <person name="Jin W."/>
            <person name="Jiang J."/>
            <person name="Leong S.A."/>
            <person name="Iwama H."/>
            <person name="Gojobori T."/>
            <person name="Itoh T."/>
            <person name="Niimura Y."/>
            <person name="Fujii Y."/>
            <person name="Habara T."/>
            <person name="Sakai H."/>
            <person name="Sato Y."/>
            <person name="Wilson G."/>
            <person name="Kumar K."/>
            <person name="McCouch S."/>
            <person name="Juretic N."/>
            <person name="Hoen D."/>
            <person name="Wright S."/>
            <person name="Bruskiewich R."/>
            <person name="Bureau T."/>
            <person name="Miyao A."/>
            <person name="Hirochika H."/>
            <person name="Nishikawa T."/>
            <person name="Kadowaki K."/>
            <person name="Sugiura M."/>
            <person name="Burr B."/>
            <person name="Sasaki T."/>
        </authorList>
    </citation>
    <scope>NUCLEOTIDE SEQUENCE [LARGE SCALE GENOMIC DNA]</scope>
    <source>
        <strain evidence="2">cv. Nipponbare</strain>
    </source>
</reference>
<evidence type="ECO:0000313" key="2">
    <source>
        <dbReference type="Proteomes" id="UP000059680"/>
    </source>
</evidence>
<keyword evidence="2" id="KW-1185">Reference proteome</keyword>
<reference evidence="1 2" key="3">
    <citation type="journal article" date="2013" name="Rice">
        <title>Improvement of the Oryza sativa Nipponbare reference genome using next generation sequence and optical map data.</title>
        <authorList>
            <person name="Kawahara Y."/>
            <person name="de la Bastide M."/>
            <person name="Hamilton J.P."/>
            <person name="Kanamori H."/>
            <person name="McCombie W.R."/>
            <person name="Ouyang S."/>
            <person name="Schwartz D.C."/>
            <person name="Tanaka T."/>
            <person name="Wu J."/>
            <person name="Zhou S."/>
            <person name="Childs K.L."/>
            <person name="Davidson R.M."/>
            <person name="Lin H."/>
            <person name="Quesada-Ocampo L."/>
            <person name="Vaillancourt B."/>
            <person name="Sakai H."/>
            <person name="Lee S.S."/>
            <person name="Kim J."/>
            <person name="Numa H."/>
            <person name="Itoh T."/>
            <person name="Buell C.R."/>
            <person name="Matsumoto T."/>
        </authorList>
    </citation>
    <scope>NUCLEOTIDE SEQUENCE [LARGE SCALE GENOMIC DNA]</scope>
    <source>
        <strain evidence="2">cv. Nipponbare</strain>
    </source>
</reference>
<dbReference type="InParanoid" id="A0A0N7KH32"/>
<protein>
    <submittedName>
        <fullName evidence="1">Os03g0293450 protein</fullName>
    </submittedName>
</protein>